<dbReference type="InterPro" id="IPR011576">
    <property type="entry name" value="Pyridox_Oxase_N"/>
</dbReference>
<dbReference type="Gene3D" id="2.30.110.10">
    <property type="entry name" value="Electron Transport, Fmn-binding Protein, Chain A"/>
    <property type="match status" value="1"/>
</dbReference>
<dbReference type="Pfam" id="PF01243">
    <property type="entry name" value="PNPOx_N"/>
    <property type="match status" value="1"/>
</dbReference>
<dbReference type="InterPro" id="IPR012349">
    <property type="entry name" value="Split_barrel_FMN-bd"/>
</dbReference>
<gene>
    <name evidence="2" type="ORF">H7U19_15495</name>
</gene>
<reference evidence="2" key="1">
    <citation type="submission" date="2020-08" db="EMBL/GenBank/DDBJ databases">
        <title>Hyunsoonleella sp. strain SJ7 genome sequencing and assembly.</title>
        <authorList>
            <person name="Kim I."/>
        </authorList>
    </citation>
    <scope>NUCLEOTIDE SEQUENCE</scope>
    <source>
        <strain evidence="2">SJ7</strain>
    </source>
</reference>
<feature type="domain" description="Pyridoxamine 5'-phosphate oxidase N-terminal" evidence="1">
    <location>
        <begin position="2"/>
        <end position="85"/>
    </location>
</feature>
<evidence type="ECO:0000313" key="2">
    <source>
        <dbReference type="EMBL" id="MBC3759817.1"/>
    </source>
</evidence>
<sequence length="147" mass="16413">MNDDIKKYIHQSVLCWLATSSADNIPNVSPKEIFAYFGDAIIIAHIASPQSVRNIKQNPNVCVSFIDILVQKGFQLKGRASILIKGDSGFLAMETELLKLTEGKFPFSEIIKIDITSSKPIIAPKYMLYPETTEAEQIESAKRVYGF</sequence>
<evidence type="ECO:0000259" key="1">
    <source>
        <dbReference type="Pfam" id="PF01243"/>
    </source>
</evidence>
<dbReference type="RefSeq" id="WP_186563787.1">
    <property type="nucleotide sequence ID" value="NZ_JACNMF010000006.1"/>
</dbReference>
<name>A0A923KLU1_9FLAO</name>
<keyword evidence="3" id="KW-1185">Reference proteome</keyword>
<dbReference type="Proteomes" id="UP000656244">
    <property type="component" value="Unassembled WGS sequence"/>
</dbReference>
<protein>
    <submittedName>
        <fullName evidence="2">Pyridoxamine 5'-phosphate oxidase family protein</fullName>
    </submittedName>
</protein>
<evidence type="ECO:0000313" key="3">
    <source>
        <dbReference type="Proteomes" id="UP000656244"/>
    </source>
</evidence>
<dbReference type="PANTHER" id="PTHR40660">
    <property type="entry name" value="5'-PHOSPHATE OXIDASE PUTATIVE DOMAIN-CONTAINING PROTEIN-RELATED"/>
    <property type="match status" value="1"/>
</dbReference>
<organism evidence="2 3">
    <name type="scientific">Hyunsoonleella aquatilis</name>
    <dbReference type="NCBI Taxonomy" id="2762758"/>
    <lineage>
        <taxon>Bacteria</taxon>
        <taxon>Pseudomonadati</taxon>
        <taxon>Bacteroidota</taxon>
        <taxon>Flavobacteriia</taxon>
        <taxon>Flavobacteriales</taxon>
        <taxon>Flavobacteriaceae</taxon>
    </lineage>
</organism>
<dbReference type="SUPFAM" id="SSF50475">
    <property type="entry name" value="FMN-binding split barrel"/>
    <property type="match status" value="1"/>
</dbReference>
<proteinExistence type="predicted"/>
<comment type="caution">
    <text evidence="2">The sequence shown here is derived from an EMBL/GenBank/DDBJ whole genome shotgun (WGS) entry which is preliminary data.</text>
</comment>
<dbReference type="PANTHER" id="PTHR40660:SF1">
    <property type="entry name" value="5'-PHOSPHATE OXIDASE PUTATIVE DOMAIN-CONTAINING PROTEIN-RELATED"/>
    <property type="match status" value="1"/>
</dbReference>
<accession>A0A923KLU1</accession>
<dbReference type="AlphaFoldDB" id="A0A923KLU1"/>
<dbReference type="EMBL" id="JACNMF010000006">
    <property type="protein sequence ID" value="MBC3759817.1"/>
    <property type="molecule type" value="Genomic_DNA"/>
</dbReference>